<dbReference type="InterPro" id="IPR008893">
    <property type="entry name" value="WGR_domain"/>
</dbReference>
<dbReference type="GO" id="GO:0003677">
    <property type="term" value="F:DNA binding"/>
    <property type="evidence" value="ECO:0007669"/>
    <property type="project" value="UniProtKB-KW"/>
</dbReference>
<dbReference type="CDD" id="cd07996">
    <property type="entry name" value="WGR_MMR_like"/>
    <property type="match status" value="1"/>
</dbReference>
<keyword evidence="3" id="KW-1185">Reference proteome</keyword>
<dbReference type="Proteomes" id="UP000316096">
    <property type="component" value="Unassembled WGS sequence"/>
</dbReference>
<dbReference type="EMBL" id="VFOZ01000001">
    <property type="protein sequence ID" value="TQL98913.1"/>
    <property type="molecule type" value="Genomic_DNA"/>
</dbReference>
<dbReference type="PROSITE" id="PS51977">
    <property type="entry name" value="WGR"/>
    <property type="match status" value="1"/>
</dbReference>
<accession>A0A543CPA0</accession>
<gene>
    <name evidence="2" type="ORF">FB559_4563</name>
</gene>
<proteinExistence type="predicted"/>
<dbReference type="Pfam" id="PF13569">
    <property type="entry name" value="DUF4132"/>
    <property type="match status" value="1"/>
</dbReference>
<reference evidence="2 3" key="1">
    <citation type="submission" date="2019-06" db="EMBL/GenBank/DDBJ databases">
        <title>Sequencing the genomes of 1000 actinobacteria strains.</title>
        <authorList>
            <person name="Klenk H.-P."/>
        </authorList>
    </citation>
    <scope>NUCLEOTIDE SEQUENCE [LARGE SCALE GENOMIC DNA]</scope>
    <source>
        <strain evidence="2 3">DSM 102200</strain>
    </source>
</reference>
<keyword evidence="2" id="KW-0238">DNA-binding</keyword>
<name>A0A543CPA0_9ACTN</name>
<organism evidence="2 3">
    <name type="scientific">Actinoallomurus bryophytorum</name>
    <dbReference type="NCBI Taxonomy" id="1490222"/>
    <lineage>
        <taxon>Bacteria</taxon>
        <taxon>Bacillati</taxon>
        <taxon>Actinomycetota</taxon>
        <taxon>Actinomycetes</taxon>
        <taxon>Streptosporangiales</taxon>
        <taxon>Thermomonosporaceae</taxon>
        <taxon>Actinoallomurus</taxon>
    </lineage>
</organism>
<dbReference type="SMART" id="SM00773">
    <property type="entry name" value="WGR"/>
    <property type="match status" value="1"/>
</dbReference>
<dbReference type="AlphaFoldDB" id="A0A543CPA0"/>
<dbReference type="InterPro" id="IPR025406">
    <property type="entry name" value="DUF4132"/>
</dbReference>
<dbReference type="Pfam" id="PF05406">
    <property type="entry name" value="WGR"/>
    <property type="match status" value="1"/>
</dbReference>
<dbReference type="SUPFAM" id="SSF142921">
    <property type="entry name" value="WGR domain-like"/>
    <property type="match status" value="1"/>
</dbReference>
<dbReference type="InterPro" id="IPR049809">
    <property type="entry name" value="YehF/YfeS-like_WGR"/>
</dbReference>
<dbReference type="RefSeq" id="WP_141957460.1">
    <property type="nucleotide sequence ID" value="NZ_VFOZ01000001.1"/>
</dbReference>
<feature type="domain" description="WGR" evidence="1">
    <location>
        <begin position="1"/>
        <end position="91"/>
    </location>
</feature>
<evidence type="ECO:0000313" key="3">
    <source>
        <dbReference type="Proteomes" id="UP000316096"/>
    </source>
</evidence>
<dbReference type="InterPro" id="IPR036930">
    <property type="entry name" value="WGR_dom_sf"/>
</dbReference>
<dbReference type="OrthoDB" id="4554725at2"/>
<sequence length="1194" mass="130837">MRRWEFVGGKSEKFWEAGLGGTAVTSRYGRIGTNGQTTVKEFDSAAKAESYLRRVIAEKEKKGYSEVAGTPENAITETVVAEKAEEVPKPYQARDEETFELPDSWRRVLHPRRGGIPRPTAEADKDAAREVAGAIREFAELLRRILDDPHSDARLVEEAQAQLDGDETPRGAALIGAMVMVKRTIEVSRFADAWVETHGLVFAARAVAEVAEFTIGWSPGRNHPDTLYLRSRPAGEYLGWRWPWQPAAARLRALLACAGERDYQEVVGALAGHRRGTAQRLVVSYLLPTEKDWVDECCATPPVGRDSATDRTLLFCALGSADQVAALGSQARLGWDQWALDVLATTAEGVGTSIAPMLVGALDEDSAHIRKLALGVLSQVPSDEAFQSMLDRVDQKYVQPALLEAMRRYPVRALRLLAQAGDGSSKHTASARRLLTGHLLAEPEVTAAALPGLAAEVRETVERMTAELVRIEAASPGSLPRPLADPPWARQARTAKPVVITGMEPPAESRVSWAPGEKEQWAVAPAHYSHWRSEHWDEAVRRYHDPQAEMLRGHEEVGLFLHGPEDLVRPLLPGWRPRYDWDVESWMKPIVARYELAVLDAVLDAAVTNRTHPGTLLLPYVDVRVARLMADWLVRLKSGRRTALAWFGRHGGEAARLLVPDAVGVTGRARADAEAALRAIASAHDDATVLRAARSHGAEAEAVVGTLLAADPLDTVPARMPKIGAWADPALLPQVLLRDRTLALPPEAVGHLLTMLSISRPGEVYAGLAVVRETCDPASLAEFGWAVFEGWRMAGMAAKDGWALTGLGWIGDDETVRRLTPVIRAWPGEGGHTKAVAGLDVLAAIGTEIALVHLNGIAQRIKFKALQERARERIEKVAEGLGLTREQLADRLVPDFGLDEDGSVVLDYGPRRFTVGFDERLKPYVEDESGKRRKDLPAPGARDDAEAATAARKRFADLKKDVRTVAGDVIRRLETAMVERRDWSVAEFTDLFVRHPLTWHVARRLVWLSDGTAFRVAEDRTLAGVEDDALKPLDGARVRLAHPLDLAGSLDAWSEVFADYEILQPFPQLGRAVYVLTDEERADSCLTRFEDLTVTTGKVLGLERHGWARESPQDAGIQGSISRAAGEGRFVVVGLDPGIAMGALDVFPEQRLGSIWIAGHPDSWGRRDEDPVRFGDLDPVTASEVIADLTELTS</sequence>
<protein>
    <submittedName>
        <fullName evidence="2">Putative DNA-binding WGR domain protein</fullName>
    </submittedName>
</protein>
<dbReference type="Gene3D" id="2.20.140.10">
    <property type="entry name" value="WGR domain"/>
    <property type="match status" value="1"/>
</dbReference>
<evidence type="ECO:0000313" key="2">
    <source>
        <dbReference type="EMBL" id="TQL98913.1"/>
    </source>
</evidence>
<evidence type="ECO:0000259" key="1">
    <source>
        <dbReference type="PROSITE" id="PS51977"/>
    </source>
</evidence>
<comment type="caution">
    <text evidence="2">The sequence shown here is derived from an EMBL/GenBank/DDBJ whole genome shotgun (WGS) entry which is preliminary data.</text>
</comment>